<name>A0ABQ3E444_9HYPH</name>
<dbReference type="EMBL" id="BMXE01000002">
    <property type="protein sequence ID" value="GHB25259.1"/>
    <property type="molecule type" value="Genomic_DNA"/>
</dbReference>
<sequence>MTELASYEPSIIDRSFLVGRKIAHSYRIADNIVAFVCDTTFFDKEDRHLIVKFSYSGNVQYHRVSVSDMDKFEKIFNVVRDKCE</sequence>
<proteinExistence type="predicted"/>
<organism evidence="1 2">
    <name type="scientific">Pseudovibrio japonicus</name>
    <dbReference type="NCBI Taxonomy" id="366534"/>
    <lineage>
        <taxon>Bacteria</taxon>
        <taxon>Pseudomonadati</taxon>
        <taxon>Pseudomonadota</taxon>
        <taxon>Alphaproteobacteria</taxon>
        <taxon>Hyphomicrobiales</taxon>
        <taxon>Stappiaceae</taxon>
        <taxon>Pseudovibrio</taxon>
    </lineage>
</organism>
<accession>A0ABQ3E444</accession>
<keyword evidence="2" id="KW-1185">Reference proteome</keyword>
<dbReference type="Proteomes" id="UP000637980">
    <property type="component" value="Unassembled WGS sequence"/>
</dbReference>
<protein>
    <submittedName>
        <fullName evidence="1">Uncharacterized protein</fullName>
    </submittedName>
</protein>
<comment type="caution">
    <text evidence="1">The sequence shown here is derived from an EMBL/GenBank/DDBJ whole genome shotgun (WGS) entry which is preliminary data.</text>
</comment>
<evidence type="ECO:0000313" key="2">
    <source>
        <dbReference type="Proteomes" id="UP000637980"/>
    </source>
</evidence>
<evidence type="ECO:0000313" key="1">
    <source>
        <dbReference type="EMBL" id="GHB25259.1"/>
    </source>
</evidence>
<gene>
    <name evidence="1" type="ORF">GCM10007094_11680</name>
</gene>
<reference evidence="2" key="1">
    <citation type="journal article" date="2019" name="Int. J. Syst. Evol. Microbiol.">
        <title>The Global Catalogue of Microorganisms (GCM) 10K type strain sequencing project: providing services to taxonomists for standard genome sequencing and annotation.</title>
        <authorList>
            <consortium name="The Broad Institute Genomics Platform"/>
            <consortium name="The Broad Institute Genome Sequencing Center for Infectious Disease"/>
            <person name="Wu L."/>
            <person name="Ma J."/>
        </authorList>
    </citation>
    <scope>NUCLEOTIDE SEQUENCE [LARGE SCALE GENOMIC DNA]</scope>
    <source>
        <strain evidence="2">KCTC 12861</strain>
    </source>
</reference>